<feature type="region of interest" description="Disordered" evidence="1">
    <location>
        <begin position="1"/>
        <end position="39"/>
    </location>
</feature>
<gene>
    <name evidence="3" type="ORF">SEVIR_3G379800v2</name>
</gene>
<dbReference type="EMBL" id="CM016554">
    <property type="protein sequence ID" value="TKW29190.1"/>
    <property type="molecule type" value="Genomic_DNA"/>
</dbReference>
<evidence type="ECO:0000313" key="3">
    <source>
        <dbReference type="EMBL" id="TKW29190.1"/>
    </source>
</evidence>
<protein>
    <recommendedName>
        <fullName evidence="2">DUF6598 domain-containing protein</fullName>
    </recommendedName>
</protein>
<sequence>MESDDDEWLVSDSGSEDGDDHEELPHYNEEGQEVMTSPPYTVDDFPRFSCGYREQNHVLFRNPDIELRGPSPIRLYPAFKYAKHVFGSDYNLGDKSEISISGIKECSTQCHCLPMFLLQFIDIKIAGYCNTWIGPAKIFGFVAARDTIEPLRNYVYRREVNNCEDVPGMARLSLSSPARVILMVSRALIEFELRVRTEGRPDEDEPKGDCLIEGCTEFTNMLASDSFIEHQRLYGDNCALDVKFAVLINAVEARIDVEVLRLGAIASGINLKVYAKTSGFSEVIRLFQDAAPKPGVVMNFVVAVETHNYLDLYIEGSPRPGVNPVLGRKEKKPVSHSWWKCSFGSAYHGMDKEVAELGEFAVVSVNVNWKSYRKKESLRV</sequence>
<feature type="compositionally biased region" description="Acidic residues" evidence="1">
    <location>
        <begin position="1"/>
        <end position="22"/>
    </location>
</feature>
<accession>A0A4U6VHU4</accession>
<evidence type="ECO:0000259" key="2">
    <source>
        <dbReference type="Pfam" id="PF20241"/>
    </source>
</evidence>
<dbReference type="InterPro" id="IPR046533">
    <property type="entry name" value="DUF6598"/>
</dbReference>
<feature type="domain" description="DUF6598" evidence="2">
    <location>
        <begin position="117"/>
        <end position="321"/>
    </location>
</feature>
<dbReference type="Proteomes" id="UP000298652">
    <property type="component" value="Chromosome 3"/>
</dbReference>
<name>A0A4U6VHU4_SETVI</name>
<dbReference type="PANTHER" id="PTHR33065:SF185">
    <property type="entry name" value="DUF6598 DOMAIN-CONTAINING PROTEIN"/>
    <property type="match status" value="1"/>
</dbReference>
<keyword evidence="4" id="KW-1185">Reference proteome</keyword>
<organism evidence="3 4">
    <name type="scientific">Setaria viridis</name>
    <name type="common">Green bristlegrass</name>
    <name type="synonym">Setaria italica subsp. viridis</name>
    <dbReference type="NCBI Taxonomy" id="4556"/>
    <lineage>
        <taxon>Eukaryota</taxon>
        <taxon>Viridiplantae</taxon>
        <taxon>Streptophyta</taxon>
        <taxon>Embryophyta</taxon>
        <taxon>Tracheophyta</taxon>
        <taxon>Spermatophyta</taxon>
        <taxon>Magnoliopsida</taxon>
        <taxon>Liliopsida</taxon>
        <taxon>Poales</taxon>
        <taxon>Poaceae</taxon>
        <taxon>PACMAD clade</taxon>
        <taxon>Panicoideae</taxon>
        <taxon>Panicodae</taxon>
        <taxon>Paniceae</taxon>
        <taxon>Cenchrinae</taxon>
        <taxon>Setaria</taxon>
    </lineage>
</organism>
<dbReference type="PANTHER" id="PTHR33065">
    <property type="entry name" value="OS07G0486400 PROTEIN"/>
    <property type="match status" value="1"/>
</dbReference>
<evidence type="ECO:0000256" key="1">
    <source>
        <dbReference type="SAM" id="MobiDB-lite"/>
    </source>
</evidence>
<dbReference type="Gramene" id="TKW29190">
    <property type="protein sequence ID" value="TKW29190"/>
    <property type="gene ID" value="SEVIR_3G379800v2"/>
</dbReference>
<dbReference type="Pfam" id="PF20241">
    <property type="entry name" value="DUF6598"/>
    <property type="match status" value="1"/>
</dbReference>
<dbReference type="OMA" id="VGYHHTQ"/>
<proteinExistence type="predicted"/>
<dbReference type="AlphaFoldDB" id="A0A4U6VHU4"/>
<evidence type="ECO:0000313" key="4">
    <source>
        <dbReference type="Proteomes" id="UP000298652"/>
    </source>
</evidence>
<reference evidence="3" key="1">
    <citation type="submission" date="2019-03" db="EMBL/GenBank/DDBJ databases">
        <title>WGS assembly of Setaria viridis.</title>
        <authorList>
            <person name="Huang P."/>
            <person name="Jenkins J."/>
            <person name="Grimwood J."/>
            <person name="Barry K."/>
            <person name="Healey A."/>
            <person name="Mamidi S."/>
            <person name="Sreedasyam A."/>
            <person name="Shu S."/>
            <person name="Feldman M."/>
            <person name="Wu J."/>
            <person name="Yu Y."/>
            <person name="Chen C."/>
            <person name="Johnson J."/>
            <person name="Rokhsar D."/>
            <person name="Baxter I."/>
            <person name="Schmutz J."/>
            <person name="Brutnell T."/>
            <person name="Kellogg E."/>
        </authorList>
    </citation>
    <scope>NUCLEOTIDE SEQUENCE [LARGE SCALE GENOMIC DNA]</scope>
</reference>